<feature type="compositionally biased region" description="Basic and acidic residues" evidence="2">
    <location>
        <begin position="217"/>
        <end position="229"/>
    </location>
</feature>
<dbReference type="STRING" id="77044.A0A1S7UHF8"/>
<feature type="compositionally biased region" description="Polar residues" evidence="2">
    <location>
        <begin position="295"/>
        <end position="308"/>
    </location>
</feature>
<feature type="region of interest" description="Disordered" evidence="2">
    <location>
        <begin position="211"/>
        <end position="236"/>
    </location>
</feature>
<keyword evidence="5" id="KW-1185">Reference proteome</keyword>
<evidence type="ECO:0000256" key="1">
    <source>
        <dbReference type="PROSITE-ProRule" id="PRU00042"/>
    </source>
</evidence>
<feature type="compositionally biased region" description="Basic and acidic residues" evidence="2">
    <location>
        <begin position="1001"/>
        <end position="1013"/>
    </location>
</feature>
<keyword evidence="1" id="KW-0862">Zinc</keyword>
<dbReference type="GO" id="GO:0008270">
    <property type="term" value="F:zinc ion binding"/>
    <property type="evidence" value="ECO:0007669"/>
    <property type="project" value="UniProtKB-KW"/>
</dbReference>
<feature type="compositionally biased region" description="Polar residues" evidence="2">
    <location>
        <begin position="15"/>
        <end position="24"/>
    </location>
</feature>
<dbReference type="OMA" id="ICGYRPK"/>
<dbReference type="PROSITE" id="PS00028">
    <property type="entry name" value="ZINC_FINGER_C2H2_1"/>
    <property type="match status" value="1"/>
</dbReference>
<dbReference type="AlphaFoldDB" id="A0A1S7UHF8"/>
<feature type="compositionally biased region" description="Polar residues" evidence="2">
    <location>
        <begin position="883"/>
        <end position="895"/>
    </location>
</feature>
<dbReference type="SMART" id="SM00355">
    <property type="entry name" value="ZnF_C2H2"/>
    <property type="match status" value="2"/>
</dbReference>
<feature type="region of interest" description="Disordered" evidence="2">
    <location>
        <begin position="1"/>
        <end position="73"/>
    </location>
</feature>
<evidence type="ECO:0000313" key="4">
    <source>
        <dbReference type="EMBL" id="GAP82582.1"/>
    </source>
</evidence>
<keyword evidence="1" id="KW-0479">Metal-binding</keyword>
<dbReference type="EMBL" id="DF977446">
    <property type="protein sequence ID" value="GAP82582.1"/>
    <property type="molecule type" value="Genomic_DNA"/>
</dbReference>
<feature type="compositionally biased region" description="Polar residues" evidence="2">
    <location>
        <begin position="58"/>
        <end position="71"/>
    </location>
</feature>
<evidence type="ECO:0000256" key="2">
    <source>
        <dbReference type="SAM" id="MobiDB-lite"/>
    </source>
</evidence>
<feature type="region of interest" description="Disordered" evidence="2">
    <location>
        <begin position="290"/>
        <end position="314"/>
    </location>
</feature>
<organism evidence="4">
    <name type="scientific">Rosellinia necatrix</name>
    <name type="common">White root-rot fungus</name>
    <dbReference type="NCBI Taxonomy" id="77044"/>
    <lineage>
        <taxon>Eukaryota</taxon>
        <taxon>Fungi</taxon>
        <taxon>Dikarya</taxon>
        <taxon>Ascomycota</taxon>
        <taxon>Pezizomycotina</taxon>
        <taxon>Sordariomycetes</taxon>
        <taxon>Xylariomycetidae</taxon>
        <taxon>Xylariales</taxon>
        <taxon>Xylariaceae</taxon>
        <taxon>Rosellinia</taxon>
    </lineage>
</organism>
<proteinExistence type="predicted"/>
<feature type="region of interest" description="Disordered" evidence="2">
    <location>
        <begin position="876"/>
        <end position="938"/>
    </location>
</feature>
<dbReference type="InterPro" id="IPR013087">
    <property type="entry name" value="Znf_C2H2_type"/>
</dbReference>
<evidence type="ECO:0000259" key="3">
    <source>
        <dbReference type="PROSITE" id="PS50157"/>
    </source>
</evidence>
<dbReference type="PROSITE" id="PS50157">
    <property type="entry name" value="ZINC_FINGER_C2H2_2"/>
    <property type="match status" value="1"/>
</dbReference>
<keyword evidence="1" id="KW-0863">Zinc-finger</keyword>
<reference evidence="4" key="1">
    <citation type="submission" date="2016-03" db="EMBL/GenBank/DDBJ databases">
        <title>Draft genome sequence of Rosellinia necatrix.</title>
        <authorList>
            <person name="Kanematsu S."/>
        </authorList>
    </citation>
    <scope>NUCLEOTIDE SEQUENCE [LARGE SCALE GENOMIC DNA]</scope>
    <source>
        <strain evidence="4">W97</strain>
    </source>
</reference>
<evidence type="ECO:0000313" key="5">
    <source>
        <dbReference type="Proteomes" id="UP000054516"/>
    </source>
</evidence>
<gene>
    <name evidence="4" type="ORF">SAMD00023353_0101220</name>
</gene>
<feature type="compositionally biased region" description="Low complexity" evidence="2">
    <location>
        <begin position="43"/>
        <end position="57"/>
    </location>
</feature>
<dbReference type="Proteomes" id="UP000054516">
    <property type="component" value="Unassembled WGS sequence"/>
</dbReference>
<protein>
    <submittedName>
        <fullName evidence="4">Putative zinc finger protein</fullName>
    </submittedName>
</protein>
<sequence>MPPTKSPAAAAAAAESSSVDNESATIDMDPRPGRPSTTLSVESSQTRRSSQSSLRSQPCANTPISCVSRESMSGEDGARQRSIVWAAVKRNRSSRTAASDRLRCPLVRCGKGFEYHEEMLRHLTQCQHLSTGDYYCYEGMKIEYFNDKKCTCSVGQPTKGRRIINMAKHFFSSIGSIKARQENRGLPTHNAHPCHPRYESPIVDIPEQHSEAQMNEPTRHEEIHNESQRLGHRQSRQELNGSELVELDSTPLLPMAELDAVNHNAHRTTMLDPLASCTDLRETVLSPVPSRISKPCQSQGFSAPNIGTSVGGGRRPSLALDTQVDHYRTKPPATYLSPNLSLQSSAHGISPITPWSATSASSVMWSAASNREAMLASPITPLSANVPTAVLQEDYITSTEKDMDMPMCPEDFDCYKPGGAPELYGGAQLPSAIPRPLSDPNMFSYDPEVNFSWLSSINSGISLSPSVNMMFSDPNTKTASPPDFLGPQITGSEARELVGHVWDTLNECLSESAPKLSRIQHNSLAANFRTQTPGAVALAGLTRFQKMLNQNHITQQEPHEYLCFVHLMYSISLARPEDNFATRSNELYEQAMSYGVLFDTGYRNEYCEVVRAIWQQNPQGSVSRRRFGEAANRPIGNKGKEPDYRASPITIAKPDPLINIGQNFLDEFEYMTESRIRQPMEVIRSDIWHSHLVPNQPALPALRIASEYLISQLCHLYQDSENLLQKLRVVANNARAGYYATIRRLELELIQTGKNCLPSNDFLDQYIVQVRSRCDQIFTQSGTRSRVAHYLDGISQVDSLIRSAAREPQQPQQGQSEYPLIPYTPCEDNFLPVLNGWDMMIPSTQAPFSSFGSDPQLSLGPLHPVVEAPQLVNGSPNAFPLRSNASETPSETYTVSPPPLSDVPPEQSNSYRPTPPFQLQREGGEASGSSTLASSGQKVEANEPCDICGYRPKGDPQWFKGSMAKHKKMQHSTNPPVIYKCPFPGCNSEYKNRRDNLRQHQIEKGHFVGDETMPRTTNKRKRRQ</sequence>
<feature type="domain" description="C2H2-type" evidence="3">
    <location>
        <begin position="102"/>
        <end position="133"/>
    </location>
</feature>
<accession>A0A1S7UHF8</accession>
<feature type="region of interest" description="Disordered" evidence="2">
    <location>
        <begin position="1001"/>
        <end position="1024"/>
    </location>
</feature>
<dbReference type="OrthoDB" id="5366163at2759"/>
<feature type="compositionally biased region" description="Polar residues" evidence="2">
    <location>
        <begin position="927"/>
        <end position="937"/>
    </location>
</feature>
<name>A0A1S7UHF8_ROSNE</name>